<evidence type="ECO:0000313" key="3">
    <source>
        <dbReference type="Proteomes" id="UP000481153"/>
    </source>
</evidence>
<organism evidence="2 3">
    <name type="scientific">Aphanomyces euteiches</name>
    <dbReference type="NCBI Taxonomy" id="100861"/>
    <lineage>
        <taxon>Eukaryota</taxon>
        <taxon>Sar</taxon>
        <taxon>Stramenopiles</taxon>
        <taxon>Oomycota</taxon>
        <taxon>Saprolegniomycetes</taxon>
        <taxon>Saprolegniales</taxon>
        <taxon>Verrucalvaceae</taxon>
        <taxon>Aphanomyces</taxon>
    </lineage>
</organism>
<feature type="region of interest" description="Disordered" evidence="1">
    <location>
        <begin position="181"/>
        <end position="216"/>
    </location>
</feature>
<protein>
    <submittedName>
        <fullName evidence="2">Uncharacterized protein</fullName>
    </submittedName>
</protein>
<comment type="caution">
    <text evidence="2">The sequence shown here is derived from an EMBL/GenBank/DDBJ whole genome shotgun (WGS) entry which is preliminary data.</text>
</comment>
<dbReference type="VEuPathDB" id="FungiDB:AeMF1_018954"/>
<dbReference type="EMBL" id="VJMJ01000063">
    <property type="protein sequence ID" value="KAF0739511.1"/>
    <property type="molecule type" value="Genomic_DNA"/>
</dbReference>
<sequence length="296" mass="33314">MLTPTPLTGPRRIGSWSPEEIEYCHYLSEEFKAGLLEGISDGTSLRQWLGLQLNCSPMRLSKKFDKSSGMLGLVKFEGRYDILGTMSSTERQKRVKGMTDLRIRLEKAVAREASGMKPLSHHLARHNRSLVTVSSPKKFRRKYASDDDMLFKTKAACHLLVMAPRKSNRICVRRANYMFDGSESDEDDGDGRIDTSMEPLPFRAPPNPAASSNSHLTSEEVEWLEAYANELPPMNSDDHEFWRSIREIESTGGIDPSAVFSTPVIEIKQEEHRGTPSTIAKDRGLLAIDMMRHGSL</sequence>
<keyword evidence="3" id="KW-1185">Reference proteome</keyword>
<name>A0A6G0XHE6_9STRA</name>
<gene>
    <name evidence="2" type="ORF">Ae201684_004694</name>
</gene>
<evidence type="ECO:0000313" key="2">
    <source>
        <dbReference type="EMBL" id="KAF0739511.1"/>
    </source>
</evidence>
<reference evidence="2 3" key="1">
    <citation type="submission" date="2019-07" db="EMBL/GenBank/DDBJ databases">
        <title>Genomics analysis of Aphanomyces spp. identifies a new class of oomycete effector associated with host adaptation.</title>
        <authorList>
            <person name="Gaulin E."/>
        </authorList>
    </citation>
    <scope>NUCLEOTIDE SEQUENCE [LARGE SCALE GENOMIC DNA]</scope>
    <source>
        <strain evidence="2 3">ATCC 201684</strain>
    </source>
</reference>
<dbReference type="PANTHER" id="PTHR35213">
    <property type="entry name" value="RING-TYPE DOMAIN-CONTAINING PROTEIN-RELATED"/>
    <property type="match status" value="1"/>
</dbReference>
<dbReference type="AlphaFoldDB" id="A0A6G0XHE6"/>
<proteinExistence type="predicted"/>
<dbReference type="Proteomes" id="UP000481153">
    <property type="component" value="Unassembled WGS sequence"/>
</dbReference>
<evidence type="ECO:0000256" key="1">
    <source>
        <dbReference type="SAM" id="MobiDB-lite"/>
    </source>
</evidence>
<accession>A0A6G0XHE6</accession>